<evidence type="ECO:0000313" key="1">
    <source>
        <dbReference type="EMBL" id="VDO58288.1"/>
    </source>
</evidence>
<sequence>MMKGLIENRFFKHRPFFVELHLSWTTYLLHFNTVTPHLLGIIPFTIVCCHTASLSERRPYWSCTHPCGYNRYVHVGNTCILCSSFNRSEFCWMLEVLNRQQIWS</sequence>
<evidence type="ECO:0000313" key="2">
    <source>
        <dbReference type="Proteomes" id="UP000268014"/>
    </source>
</evidence>
<evidence type="ECO:0000313" key="3">
    <source>
        <dbReference type="WBParaSite" id="HPLM_0001593301-mRNA-1"/>
    </source>
</evidence>
<keyword evidence="2" id="KW-1185">Reference proteome</keyword>
<proteinExistence type="predicted"/>
<reference evidence="1 2" key="2">
    <citation type="submission" date="2018-11" db="EMBL/GenBank/DDBJ databases">
        <authorList>
            <consortium name="Pathogen Informatics"/>
        </authorList>
    </citation>
    <scope>NUCLEOTIDE SEQUENCE [LARGE SCALE GENOMIC DNA]</scope>
    <source>
        <strain evidence="1 2">MHpl1</strain>
    </source>
</reference>
<dbReference type="EMBL" id="UZAF01019190">
    <property type="protein sequence ID" value="VDO58288.1"/>
    <property type="molecule type" value="Genomic_DNA"/>
</dbReference>
<reference evidence="3" key="1">
    <citation type="submission" date="2017-02" db="UniProtKB">
        <authorList>
            <consortium name="WormBaseParasite"/>
        </authorList>
    </citation>
    <scope>IDENTIFICATION</scope>
</reference>
<accession>A0A0N4WW29</accession>
<gene>
    <name evidence="1" type="ORF">HPLM_LOCUS15925</name>
</gene>
<dbReference type="Proteomes" id="UP000268014">
    <property type="component" value="Unassembled WGS sequence"/>
</dbReference>
<dbReference type="AlphaFoldDB" id="A0A0N4WW29"/>
<name>A0A0N4WW29_HAEPC</name>
<organism evidence="3">
    <name type="scientific">Haemonchus placei</name>
    <name type="common">Barber's pole worm</name>
    <dbReference type="NCBI Taxonomy" id="6290"/>
    <lineage>
        <taxon>Eukaryota</taxon>
        <taxon>Metazoa</taxon>
        <taxon>Ecdysozoa</taxon>
        <taxon>Nematoda</taxon>
        <taxon>Chromadorea</taxon>
        <taxon>Rhabditida</taxon>
        <taxon>Rhabditina</taxon>
        <taxon>Rhabditomorpha</taxon>
        <taxon>Strongyloidea</taxon>
        <taxon>Trichostrongylidae</taxon>
        <taxon>Haemonchus</taxon>
    </lineage>
</organism>
<protein>
    <submittedName>
        <fullName evidence="3">Ovule protein</fullName>
    </submittedName>
</protein>
<dbReference type="WBParaSite" id="HPLM_0001593301-mRNA-1">
    <property type="protein sequence ID" value="HPLM_0001593301-mRNA-1"/>
    <property type="gene ID" value="HPLM_0001593301"/>
</dbReference>